<dbReference type="SMART" id="SM00248">
    <property type="entry name" value="ANK"/>
    <property type="match status" value="5"/>
</dbReference>
<dbReference type="Pfam" id="PF13962">
    <property type="entry name" value="PGG"/>
    <property type="match status" value="1"/>
</dbReference>
<dbReference type="Pfam" id="PF12796">
    <property type="entry name" value="Ank_2"/>
    <property type="match status" value="1"/>
</dbReference>
<evidence type="ECO:0000259" key="2">
    <source>
        <dbReference type="Pfam" id="PF13962"/>
    </source>
</evidence>
<dbReference type="GO" id="GO:0016020">
    <property type="term" value="C:membrane"/>
    <property type="evidence" value="ECO:0007669"/>
    <property type="project" value="TreeGrafter"/>
</dbReference>
<dbReference type="PANTHER" id="PTHR24177:SF292">
    <property type="entry name" value="ANKYRIN REPEAT FAMILY PROTEIN-RELATED"/>
    <property type="match status" value="1"/>
</dbReference>
<comment type="caution">
    <text evidence="3">The sequence shown here is derived from an EMBL/GenBank/DDBJ whole genome shotgun (WGS) entry which is preliminary data.</text>
</comment>
<protein>
    <recommendedName>
        <fullName evidence="2">PGG domain-containing protein</fullName>
    </recommendedName>
</protein>
<dbReference type="Proteomes" id="UP001443914">
    <property type="component" value="Unassembled WGS sequence"/>
</dbReference>
<feature type="transmembrane region" description="Helical" evidence="1">
    <location>
        <begin position="536"/>
        <end position="562"/>
    </location>
</feature>
<dbReference type="SUPFAM" id="SSF48403">
    <property type="entry name" value="Ankyrin repeat"/>
    <property type="match status" value="1"/>
</dbReference>
<gene>
    <name evidence="3" type="ORF">RND81_05G042400</name>
</gene>
<reference evidence="3" key="1">
    <citation type="submission" date="2024-03" db="EMBL/GenBank/DDBJ databases">
        <title>WGS assembly of Saponaria officinalis var. Norfolk2.</title>
        <authorList>
            <person name="Jenkins J."/>
            <person name="Shu S."/>
            <person name="Grimwood J."/>
            <person name="Barry K."/>
            <person name="Goodstein D."/>
            <person name="Schmutz J."/>
            <person name="Leebens-Mack J."/>
            <person name="Osbourn A."/>
        </authorList>
    </citation>
    <scope>NUCLEOTIDE SEQUENCE [LARGE SCALE GENOMIC DNA]</scope>
    <source>
        <strain evidence="3">JIC</strain>
    </source>
</reference>
<sequence length="618" mass="69933">MLSCTADWLDIMAKCWKMEREDKTEGVPPLEVSVSVSLPITHLPNMAHLHPLLYEGREHFLRYGVPLYQAALEGDWEKADSIITQSSYWINAPINKRNDTALHIAAATKHTDFVTKLVKKMSAIDLEYRNTLGNTAFCYAVTTGIVEIARVMVEHNSRLPDIKGSDAISPLQMAVLLGHKDMVLYLFDVTDYNKLTDVDRIELLTSSIESDLYDVAFHILHKDKTLALCRNAKQETALHSLARKPLKAFEDGRNVSWKGFIKLWRSHSQEQVTKEPPIAIKLVKELWEEVIKQDDQNISNIIGHPWRLLFVAAEIGNVEFLKTLILSYPDIIWKVNEKNHSLFHVGVSYRHENIFKMIHEVGAIKDLIAAYNEPITRNNMLHLAAQQAPSQRLNCVSGAALQMQHELLWFEIVKKIVQPQYAIATNHNGETPEALFTKEHEDLRAKGEEWMKTTANSCTLVATLIATVDFTATFTLPGGTKSNGSPVLMENATFILFSISNAISLFASSASILMFLSILTSRYAERDFLKSLPRKLVIGLICLFVSISSMMVAFMAIFLITFREGETWVPVSVSLCAFVPMILYGWQEYPLMLDIIRSIYSSQTLFENSGKPILSWRT</sequence>
<feature type="domain" description="PGG" evidence="2">
    <location>
        <begin position="448"/>
        <end position="559"/>
    </location>
</feature>
<keyword evidence="4" id="KW-1185">Reference proteome</keyword>
<keyword evidence="1" id="KW-1133">Transmembrane helix</keyword>
<feature type="transmembrane region" description="Helical" evidence="1">
    <location>
        <begin position="494"/>
        <end position="516"/>
    </location>
</feature>
<dbReference type="PANTHER" id="PTHR24177">
    <property type="entry name" value="CASKIN"/>
    <property type="match status" value="1"/>
</dbReference>
<keyword evidence="1" id="KW-0812">Transmembrane</keyword>
<dbReference type="EMBL" id="JBDFQZ010000005">
    <property type="protein sequence ID" value="KAK9724023.1"/>
    <property type="molecule type" value="Genomic_DNA"/>
</dbReference>
<dbReference type="Gene3D" id="1.25.40.20">
    <property type="entry name" value="Ankyrin repeat-containing domain"/>
    <property type="match status" value="2"/>
</dbReference>
<keyword evidence="1" id="KW-0472">Membrane</keyword>
<proteinExistence type="predicted"/>
<dbReference type="InterPro" id="IPR036770">
    <property type="entry name" value="Ankyrin_rpt-contain_sf"/>
</dbReference>
<organism evidence="3 4">
    <name type="scientific">Saponaria officinalis</name>
    <name type="common">Common soapwort</name>
    <name type="synonym">Lychnis saponaria</name>
    <dbReference type="NCBI Taxonomy" id="3572"/>
    <lineage>
        <taxon>Eukaryota</taxon>
        <taxon>Viridiplantae</taxon>
        <taxon>Streptophyta</taxon>
        <taxon>Embryophyta</taxon>
        <taxon>Tracheophyta</taxon>
        <taxon>Spermatophyta</taxon>
        <taxon>Magnoliopsida</taxon>
        <taxon>eudicotyledons</taxon>
        <taxon>Gunneridae</taxon>
        <taxon>Pentapetalae</taxon>
        <taxon>Caryophyllales</taxon>
        <taxon>Caryophyllaceae</taxon>
        <taxon>Caryophylleae</taxon>
        <taxon>Saponaria</taxon>
    </lineage>
</organism>
<name>A0AAW1KUL4_SAPOF</name>
<accession>A0AAW1KUL4</accession>
<feature type="transmembrane region" description="Helical" evidence="1">
    <location>
        <begin position="568"/>
        <end position="586"/>
    </location>
</feature>
<evidence type="ECO:0000313" key="4">
    <source>
        <dbReference type="Proteomes" id="UP001443914"/>
    </source>
</evidence>
<dbReference type="AlphaFoldDB" id="A0AAW1KUL4"/>
<dbReference type="InterPro" id="IPR002110">
    <property type="entry name" value="Ankyrin_rpt"/>
</dbReference>
<dbReference type="InterPro" id="IPR026961">
    <property type="entry name" value="PGG_dom"/>
</dbReference>
<evidence type="ECO:0000313" key="3">
    <source>
        <dbReference type="EMBL" id="KAK9724023.1"/>
    </source>
</evidence>
<evidence type="ECO:0000256" key="1">
    <source>
        <dbReference type="SAM" id="Phobius"/>
    </source>
</evidence>